<dbReference type="InterPro" id="IPR022880">
    <property type="entry name" value="DNApol_IV"/>
</dbReference>
<feature type="binding site" evidence="6">
    <location>
        <position position="105"/>
    </location>
    <ligand>
        <name>Mg(2+)</name>
        <dbReference type="ChEBI" id="CHEBI:18420"/>
    </ligand>
</feature>
<dbReference type="PROSITE" id="PS50173">
    <property type="entry name" value="UMUC"/>
    <property type="match status" value="1"/>
</dbReference>
<dbReference type="InterPro" id="IPR043128">
    <property type="entry name" value="Rev_trsase/Diguanyl_cyclase"/>
</dbReference>
<protein>
    <recommendedName>
        <fullName evidence="6">DNA polymerase IV</fullName>
        <shortName evidence="6">Pol IV</shortName>
        <ecNumber evidence="6">2.7.7.7</ecNumber>
    </recommendedName>
</protein>
<accession>A0A4Z0XXL8</accession>
<dbReference type="RefSeq" id="WP_135659664.1">
    <property type="nucleotide sequence ID" value="NZ_JAJUFJ010000013.1"/>
</dbReference>
<dbReference type="NCBIfam" id="NF002677">
    <property type="entry name" value="PRK02406.1"/>
    <property type="match status" value="1"/>
</dbReference>
<dbReference type="SUPFAM" id="SSF56672">
    <property type="entry name" value="DNA/RNA polymerases"/>
    <property type="match status" value="1"/>
</dbReference>
<dbReference type="Gene3D" id="3.30.70.270">
    <property type="match status" value="1"/>
</dbReference>
<dbReference type="GO" id="GO:0003887">
    <property type="term" value="F:DNA-directed DNA polymerase activity"/>
    <property type="evidence" value="ECO:0007669"/>
    <property type="project" value="UniProtKB-UniRule"/>
</dbReference>
<dbReference type="GO" id="GO:0006281">
    <property type="term" value="P:DNA repair"/>
    <property type="evidence" value="ECO:0007669"/>
    <property type="project" value="UniProtKB-UniRule"/>
</dbReference>
<comment type="similarity">
    <text evidence="1 6">Belongs to the DNA polymerase type-Y family.</text>
</comment>
<keyword evidence="3 6" id="KW-0548">Nucleotidyltransferase</keyword>
<name>A0A4Z0XXL8_9FIRM</name>
<proteinExistence type="inferred from homology"/>
<keyword evidence="5 6" id="KW-0239">DNA-directed DNA polymerase</keyword>
<dbReference type="GO" id="GO:0003684">
    <property type="term" value="F:damaged DNA binding"/>
    <property type="evidence" value="ECO:0007669"/>
    <property type="project" value="InterPro"/>
</dbReference>
<feature type="binding site" evidence="6">
    <location>
        <position position="9"/>
    </location>
    <ligand>
        <name>Mg(2+)</name>
        <dbReference type="ChEBI" id="CHEBI:18420"/>
    </ligand>
</feature>
<evidence type="ECO:0000256" key="4">
    <source>
        <dbReference type="ARBA" id="ARBA00022763"/>
    </source>
</evidence>
<evidence type="ECO:0000313" key="9">
    <source>
        <dbReference type="EMBL" id="TGJ76174.1"/>
    </source>
</evidence>
<sequence length="404" mass="45356">MERIILHCDLNNFFASVECRDHPELKERPVAVCGSVEDRHGIVLAKNECAKRFGIKTAETVWQAKRKCPDLFIVPPHFNRYYYFSNFIKQIYLCYTNQVESFGIDECWLDVTGSTRLFGSGMDIAEEIRARTKAEAGLTVSIGVSFNKVFAKLGSDLKKPDAVTEISRENFKEKIWPLPVDAMLGVGKITSKRLNGLGVRTIGDLAALDLKQAVSIFGKAGEDMWRNANGLNQSEVLAADADPPPKSIGNSVTCVHDLFDMEEVWPVLLHLSEKISCRMRDAGVIALGLQLSVKDNRLHVTQHQMHFPTPTRLTMDLAYAAKDLFRKNYPWKAPVRALGLSGFALVPDSEMQQTSLFENILEKERNERLEKQLDALRDKFGKASITRAALMQPMPLPSENDGKK</sequence>
<dbReference type="GO" id="GO:0006261">
    <property type="term" value="P:DNA-templated DNA replication"/>
    <property type="evidence" value="ECO:0007669"/>
    <property type="project" value="UniProtKB-UniRule"/>
</dbReference>
<feature type="coiled-coil region" evidence="7">
    <location>
        <begin position="359"/>
        <end position="386"/>
    </location>
</feature>
<evidence type="ECO:0000256" key="7">
    <source>
        <dbReference type="SAM" id="Coils"/>
    </source>
</evidence>
<dbReference type="InterPro" id="IPR036775">
    <property type="entry name" value="DNA_pol_Y-fam_lit_finger_sf"/>
</dbReference>
<feature type="domain" description="UmuC" evidence="8">
    <location>
        <begin position="5"/>
        <end position="187"/>
    </location>
</feature>
<dbReference type="SUPFAM" id="SSF100879">
    <property type="entry name" value="Lesion bypass DNA polymerase (Y-family), little finger domain"/>
    <property type="match status" value="1"/>
</dbReference>
<dbReference type="InterPro" id="IPR017961">
    <property type="entry name" value="DNA_pol_Y-fam_little_finger"/>
</dbReference>
<keyword evidence="6 9" id="KW-0808">Transferase</keyword>
<keyword evidence="6" id="KW-0235">DNA replication</keyword>
<comment type="caution">
    <text evidence="9">The sequence shown here is derived from an EMBL/GenBank/DDBJ whole genome shotgun (WGS) entry which is preliminary data.</text>
</comment>
<evidence type="ECO:0000256" key="2">
    <source>
        <dbReference type="ARBA" id="ARBA00022457"/>
    </source>
</evidence>
<dbReference type="GO" id="GO:0042276">
    <property type="term" value="P:error-prone translesion synthesis"/>
    <property type="evidence" value="ECO:0007669"/>
    <property type="project" value="TreeGrafter"/>
</dbReference>
<keyword evidence="4 6" id="KW-0227">DNA damage</keyword>
<evidence type="ECO:0000259" key="8">
    <source>
        <dbReference type="PROSITE" id="PS50173"/>
    </source>
</evidence>
<organism evidence="9 10">
    <name type="scientific">Caproiciproducens galactitolivorans</name>
    <dbReference type="NCBI Taxonomy" id="642589"/>
    <lineage>
        <taxon>Bacteria</taxon>
        <taxon>Bacillati</taxon>
        <taxon>Bacillota</taxon>
        <taxon>Clostridia</taxon>
        <taxon>Eubacteriales</taxon>
        <taxon>Acutalibacteraceae</taxon>
        <taxon>Caproiciproducens</taxon>
    </lineage>
</organism>
<keyword evidence="6" id="KW-0963">Cytoplasm</keyword>
<gene>
    <name evidence="9" type="primary">dinB_2</name>
    <name evidence="6" type="synonym">dinB</name>
    <name evidence="9" type="ORF">CAGA_16350</name>
</gene>
<dbReference type="OrthoDB" id="9808813at2"/>
<dbReference type="Pfam" id="PF11798">
    <property type="entry name" value="IMS_HHH"/>
    <property type="match status" value="1"/>
</dbReference>
<comment type="subunit">
    <text evidence="6">Monomer.</text>
</comment>
<feature type="site" description="Substrate discrimination" evidence="6">
    <location>
        <position position="14"/>
    </location>
</feature>
<keyword evidence="7" id="KW-0175">Coiled coil</keyword>
<keyword evidence="6" id="KW-0460">Magnesium</keyword>
<feature type="active site" evidence="6">
    <location>
        <position position="106"/>
    </location>
</feature>
<dbReference type="Pfam" id="PF00817">
    <property type="entry name" value="IMS"/>
    <property type="match status" value="1"/>
</dbReference>
<dbReference type="GO" id="GO:0000287">
    <property type="term" value="F:magnesium ion binding"/>
    <property type="evidence" value="ECO:0007669"/>
    <property type="project" value="UniProtKB-UniRule"/>
</dbReference>
<evidence type="ECO:0000256" key="1">
    <source>
        <dbReference type="ARBA" id="ARBA00010945"/>
    </source>
</evidence>
<dbReference type="GO" id="GO:0009432">
    <property type="term" value="P:SOS response"/>
    <property type="evidence" value="ECO:0007669"/>
    <property type="project" value="TreeGrafter"/>
</dbReference>
<dbReference type="InterPro" id="IPR043502">
    <property type="entry name" value="DNA/RNA_pol_sf"/>
</dbReference>
<comment type="catalytic activity">
    <reaction evidence="6">
        <text>DNA(n) + a 2'-deoxyribonucleoside 5'-triphosphate = DNA(n+1) + diphosphate</text>
        <dbReference type="Rhea" id="RHEA:22508"/>
        <dbReference type="Rhea" id="RHEA-COMP:17339"/>
        <dbReference type="Rhea" id="RHEA-COMP:17340"/>
        <dbReference type="ChEBI" id="CHEBI:33019"/>
        <dbReference type="ChEBI" id="CHEBI:61560"/>
        <dbReference type="ChEBI" id="CHEBI:173112"/>
        <dbReference type="EC" id="2.7.7.7"/>
    </reaction>
</comment>
<dbReference type="Gene3D" id="1.10.150.20">
    <property type="entry name" value="5' to 3' exonuclease, C-terminal subdomain"/>
    <property type="match status" value="1"/>
</dbReference>
<dbReference type="GO" id="GO:0005829">
    <property type="term" value="C:cytosol"/>
    <property type="evidence" value="ECO:0007669"/>
    <property type="project" value="TreeGrafter"/>
</dbReference>
<dbReference type="PANTHER" id="PTHR11076:SF35">
    <property type="entry name" value="DNA REPAIR PROTEIN HOMOLOG YOBH"/>
    <property type="match status" value="1"/>
</dbReference>
<reference evidence="9 10" key="1">
    <citation type="submission" date="2019-04" db="EMBL/GenBank/DDBJ databases">
        <authorList>
            <person name="Poehlein A."/>
            <person name="Bengelsdorf F.R."/>
            <person name="Duerre P."/>
            <person name="Daniel R."/>
        </authorList>
    </citation>
    <scope>NUCLEOTIDE SEQUENCE [LARGE SCALE GENOMIC DNA]</scope>
    <source>
        <strain evidence="9 10">BS-1</strain>
    </source>
</reference>
<comment type="subcellular location">
    <subcellularLocation>
        <location evidence="6">Cytoplasm</location>
    </subcellularLocation>
</comment>
<dbReference type="CDD" id="cd03586">
    <property type="entry name" value="PolY_Pol_IV_kappa"/>
    <property type="match status" value="1"/>
</dbReference>
<evidence type="ECO:0000256" key="5">
    <source>
        <dbReference type="ARBA" id="ARBA00022932"/>
    </source>
</evidence>
<dbReference type="EMBL" id="SRMQ01000007">
    <property type="protein sequence ID" value="TGJ76174.1"/>
    <property type="molecule type" value="Genomic_DNA"/>
</dbReference>
<keyword evidence="2 6" id="KW-0515">Mutator protein</keyword>
<dbReference type="HAMAP" id="MF_01113">
    <property type="entry name" value="DNApol_IV"/>
    <property type="match status" value="1"/>
</dbReference>
<evidence type="ECO:0000313" key="10">
    <source>
        <dbReference type="Proteomes" id="UP000297714"/>
    </source>
</evidence>
<dbReference type="InterPro" id="IPR001126">
    <property type="entry name" value="UmuC"/>
</dbReference>
<dbReference type="PANTHER" id="PTHR11076">
    <property type="entry name" value="DNA REPAIR POLYMERASE UMUC / TRANSFERASE FAMILY MEMBER"/>
    <property type="match status" value="1"/>
</dbReference>
<dbReference type="InterPro" id="IPR050116">
    <property type="entry name" value="DNA_polymerase-Y"/>
</dbReference>
<keyword evidence="10" id="KW-1185">Reference proteome</keyword>
<keyword evidence="6" id="KW-0238">DNA-binding</keyword>
<dbReference type="Gene3D" id="3.40.1170.60">
    <property type="match status" value="1"/>
</dbReference>
<dbReference type="Pfam" id="PF11799">
    <property type="entry name" value="IMS_C"/>
    <property type="match status" value="1"/>
</dbReference>
<comment type="function">
    <text evidence="6">Poorly processive, error-prone DNA polymerase involved in untargeted mutagenesis. Copies undamaged DNA at stalled replication forks, which arise in vivo from mismatched or misaligned primer ends. These misaligned primers can be extended by PolIV. Exhibits no 3'-5' exonuclease (proofreading) activity. May be involved in translesional synthesis, in conjunction with the beta clamp from PolIII.</text>
</comment>
<dbReference type="Proteomes" id="UP000297714">
    <property type="component" value="Unassembled WGS sequence"/>
</dbReference>
<evidence type="ECO:0000256" key="3">
    <source>
        <dbReference type="ARBA" id="ARBA00022695"/>
    </source>
</evidence>
<keyword evidence="6" id="KW-0234">DNA repair</keyword>
<keyword evidence="6" id="KW-0479">Metal-binding</keyword>
<comment type="cofactor">
    <cofactor evidence="6">
        <name>Mg(2+)</name>
        <dbReference type="ChEBI" id="CHEBI:18420"/>
    </cofactor>
    <text evidence="6">Binds 2 magnesium ions per subunit.</text>
</comment>
<evidence type="ECO:0000256" key="6">
    <source>
        <dbReference type="HAMAP-Rule" id="MF_01113"/>
    </source>
</evidence>
<dbReference type="EC" id="2.7.7.7" evidence="6"/>
<dbReference type="AlphaFoldDB" id="A0A4Z0XXL8"/>
<dbReference type="Gene3D" id="3.30.1490.100">
    <property type="entry name" value="DNA polymerase, Y-family, little finger domain"/>
    <property type="match status" value="1"/>
</dbReference>
<dbReference type="InterPro" id="IPR024728">
    <property type="entry name" value="PolY_HhH_motif"/>
</dbReference>